<dbReference type="Proteomes" id="UP001501074">
    <property type="component" value="Unassembled WGS sequence"/>
</dbReference>
<name>A0ABP7A433_9ACTN</name>
<keyword evidence="2" id="KW-1133">Transmembrane helix</keyword>
<feature type="region of interest" description="Disordered" evidence="1">
    <location>
        <begin position="263"/>
        <end position="286"/>
    </location>
</feature>
<accession>A0ABP7A433</accession>
<evidence type="ECO:0000256" key="1">
    <source>
        <dbReference type="SAM" id="MobiDB-lite"/>
    </source>
</evidence>
<protein>
    <recommendedName>
        <fullName evidence="5">Homeodomain-like domain-containing protein</fullName>
    </recommendedName>
</protein>
<keyword evidence="2" id="KW-0812">Transmembrane</keyword>
<feature type="transmembrane region" description="Helical" evidence="2">
    <location>
        <begin position="25"/>
        <end position="45"/>
    </location>
</feature>
<dbReference type="EMBL" id="BAAAZO010000009">
    <property type="protein sequence ID" value="GAA3624468.1"/>
    <property type="molecule type" value="Genomic_DNA"/>
</dbReference>
<feature type="compositionally biased region" description="Basic and acidic residues" evidence="1">
    <location>
        <begin position="373"/>
        <end position="387"/>
    </location>
</feature>
<proteinExistence type="predicted"/>
<organism evidence="3 4">
    <name type="scientific">Kineosporia mesophila</name>
    <dbReference type="NCBI Taxonomy" id="566012"/>
    <lineage>
        <taxon>Bacteria</taxon>
        <taxon>Bacillati</taxon>
        <taxon>Actinomycetota</taxon>
        <taxon>Actinomycetes</taxon>
        <taxon>Kineosporiales</taxon>
        <taxon>Kineosporiaceae</taxon>
        <taxon>Kineosporia</taxon>
    </lineage>
</organism>
<reference evidence="4" key="1">
    <citation type="journal article" date="2019" name="Int. J. Syst. Evol. Microbiol.">
        <title>The Global Catalogue of Microorganisms (GCM) 10K type strain sequencing project: providing services to taxonomists for standard genome sequencing and annotation.</title>
        <authorList>
            <consortium name="The Broad Institute Genomics Platform"/>
            <consortium name="The Broad Institute Genome Sequencing Center for Infectious Disease"/>
            <person name="Wu L."/>
            <person name="Ma J."/>
        </authorList>
    </citation>
    <scope>NUCLEOTIDE SEQUENCE [LARGE SCALE GENOMIC DNA]</scope>
    <source>
        <strain evidence="4">JCM 16902</strain>
    </source>
</reference>
<evidence type="ECO:0000256" key="2">
    <source>
        <dbReference type="SAM" id="Phobius"/>
    </source>
</evidence>
<evidence type="ECO:0000313" key="4">
    <source>
        <dbReference type="Proteomes" id="UP001501074"/>
    </source>
</evidence>
<dbReference type="InterPro" id="IPR021235">
    <property type="entry name" value="DUF2637"/>
</dbReference>
<feature type="transmembrane region" description="Helical" evidence="2">
    <location>
        <begin position="57"/>
        <end position="78"/>
    </location>
</feature>
<keyword evidence="4" id="KW-1185">Reference proteome</keyword>
<evidence type="ECO:0000313" key="3">
    <source>
        <dbReference type="EMBL" id="GAA3624468.1"/>
    </source>
</evidence>
<evidence type="ECO:0008006" key="5">
    <source>
        <dbReference type="Google" id="ProtNLM"/>
    </source>
</evidence>
<comment type="caution">
    <text evidence="3">The sequence shown here is derived from an EMBL/GenBank/DDBJ whole genome shotgun (WGS) entry which is preliminary data.</text>
</comment>
<gene>
    <name evidence="3" type="ORF">GCM10022223_46920</name>
</gene>
<feature type="region of interest" description="Disordered" evidence="1">
    <location>
        <begin position="336"/>
        <end position="423"/>
    </location>
</feature>
<dbReference type="RefSeq" id="WP_231487769.1">
    <property type="nucleotide sequence ID" value="NZ_BAAAZO010000009.1"/>
</dbReference>
<dbReference type="Pfam" id="PF10935">
    <property type="entry name" value="DUF2637"/>
    <property type="match status" value="1"/>
</dbReference>
<keyword evidence="2" id="KW-0472">Membrane</keyword>
<sequence length="423" mass="44091">MENATQDAGSEAAATLARQAQRLGVWARIVLVPVAVIGAVLSYQSLYTAAEPTFGSFLAAGFPLLVDLLILGASLQYVAGAKIGRPMNGWRLTAHCGVAGTLVLNALAAAELGEVPWHITAPAVWAVLVELTGKQVLGQWKAAHGQGTGIASALWLSAPIESARTRLLMARTGVADATQARIGVGTAAAAREALSLSLPRKANARKDARRVRRVVNRQLRAGSLAPAAVLVAVGWNEADQNGDLTPDTILRAVVQNILHPAPTLLVGGEPGTSVQEPDGPDEAESRTEHAVILNELRERHPDWPTETVTDVAGALAPGGVLPTPAPRAITAVADAAPESGPEALADTEPQDTPATPAPTVKPSVSRRPGRTTSTRDKVLGLREKHPDWTVAKIAKQVGVSDRTTRRYLNGDGASESPAQSPAA</sequence>